<reference evidence="2" key="1">
    <citation type="journal article" date="2003" name="Genome Biol.">
        <title>An integrated gene annotation and transcriptional profiling approach towards the full gene content of the Drosophila genome.</title>
        <authorList>
            <person name="Hild M."/>
            <person name="Beckmann B."/>
            <person name="Haas S.A."/>
            <person name="Koch B."/>
            <person name="Solovyev V."/>
            <person name="Busold C."/>
            <person name="Fellenberg K."/>
            <person name="Boutros M."/>
            <person name="Vingron M."/>
            <person name="Sauer F."/>
            <person name="Hoheisel J.D."/>
            <person name="Paro R."/>
        </authorList>
    </citation>
    <scope>NUCLEOTIDE SEQUENCE</scope>
</reference>
<keyword evidence="1" id="KW-0732">Signal</keyword>
<name>Q6IIG1_DROME</name>
<accession>Q6IIG1</accession>
<evidence type="ECO:0000256" key="1">
    <source>
        <dbReference type="SAM" id="SignalP"/>
    </source>
</evidence>
<protein>
    <submittedName>
        <fullName evidence="2">HDC18329</fullName>
    </submittedName>
</protein>
<gene>
    <name evidence="2" type="ORF">HDC18329</name>
</gene>
<dbReference type="EMBL" id="BK003105">
    <property type="protein sequence ID" value="DAA03305.1"/>
    <property type="molecule type" value="Genomic_DNA"/>
</dbReference>
<sequence>MTRALATVMTMLIPRLVITMQRHTDGKDKRRLQTGPSCSDATWKLQLAAGVAVATRPNFSLPLEMQSFMPLFPLSLCFLLDMIIMSAESSQDYADRVARGKGDAGQHLCAIPLNGEPGTVSRVGQQASEKWPVSKLWSEPKNQQAQATICCRCSWRRDQGSPIADDRVFFCLPISHCLTPE</sequence>
<proteinExistence type="predicted"/>
<dbReference type="AlphaFoldDB" id="Q6IIG1"/>
<feature type="chain" id="PRO_5004274491" evidence="1">
    <location>
        <begin position="20"/>
        <end position="181"/>
    </location>
</feature>
<feature type="signal peptide" evidence="1">
    <location>
        <begin position="1"/>
        <end position="19"/>
    </location>
</feature>
<organism evidence="2">
    <name type="scientific">Drosophila melanogaster</name>
    <name type="common">Fruit fly</name>
    <dbReference type="NCBI Taxonomy" id="7227"/>
    <lineage>
        <taxon>Eukaryota</taxon>
        <taxon>Metazoa</taxon>
        <taxon>Ecdysozoa</taxon>
        <taxon>Arthropoda</taxon>
        <taxon>Hexapoda</taxon>
        <taxon>Insecta</taxon>
        <taxon>Pterygota</taxon>
        <taxon>Neoptera</taxon>
        <taxon>Endopterygota</taxon>
        <taxon>Diptera</taxon>
        <taxon>Brachycera</taxon>
        <taxon>Muscomorpha</taxon>
        <taxon>Ephydroidea</taxon>
        <taxon>Drosophilidae</taxon>
        <taxon>Drosophila</taxon>
        <taxon>Sophophora</taxon>
    </lineage>
</organism>
<evidence type="ECO:0000313" key="2">
    <source>
        <dbReference type="EMBL" id="DAA03305.1"/>
    </source>
</evidence>